<dbReference type="AlphaFoldDB" id="A0A1L0AEQ6"/>
<feature type="signal peptide" evidence="1">
    <location>
        <begin position="1"/>
        <end position="25"/>
    </location>
</feature>
<dbReference type="EMBL" id="FPLD01000103">
    <property type="protein sequence ID" value="SGZ13230.1"/>
    <property type="molecule type" value="Genomic_DNA"/>
</dbReference>
<protein>
    <recommendedName>
        <fullName evidence="4">Lipoprotein</fullName>
    </recommendedName>
</protein>
<name>A0A1L0AEQ6_9GAMM</name>
<evidence type="ECO:0000256" key="1">
    <source>
        <dbReference type="SAM" id="SignalP"/>
    </source>
</evidence>
<gene>
    <name evidence="2" type="ORF">NVI5450_3917</name>
</gene>
<keyword evidence="1" id="KW-0732">Signal</keyword>
<dbReference type="OrthoDB" id="6196417at2"/>
<dbReference type="RefSeq" id="WP_075478132.1">
    <property type="nucleotide sequence ID" value="NZ_CAWRBC010000099.1"/>
</dbReference>
<evidence type="ECO:0000313" key="3">
    <source>
        <dbReference type="Proteomes" id="UP000183794"/>
    </source>
</evidence>
<evidence type="ECO:0000313" key="2">
    <source>
        <dbReference type="EMBL" id="SGZ13230.1"/>
    </source>
</evidence>
<sequence>MIKIKFNQKVNISILSLILSCTASAQSQDIHSAPSKGEHFWNQELTKLMRESHSGTFSNWSNDSSIDIGALGYIDHITGEFTLINTDLVNNSEYFQSKGFSKNVNFSSKDTSHQAVKVEVDANYRDPQTGLKVAAAIQSTWDFKSENSLAASYVMSKQSYTNNPYELVKNNWEVIKDAANKTSYSEESKTGITQGFGIITGVKWASRGVTIASTGKDGSFGMTTSLDFFSPKNDKVGIKASILKENSSKNVTAISFPNEDQNTDLVPVSFTFTSIDGTKPIVNWTKPIHQLELLIDSQPGATYKTYWSVSYTLSDGSSERETSYFSAPGSAAVYLPHDATDVQLSIELPGVYTSNKCVKEWHDPINQWADGKKVVHTNGVWPNNGWCDEL</sequence>
<evidence type="ECO:0008006" key="4">
    <source>
        <dbReference type="Google" id="ProtNLM"/>
    </source>
</evidence>
<reference evidence="2 3" key="1">
    <citation type="submission" date="2016-11" db="EMBL/GenBank/DDBJ databases">
        <authorList>
            <person name="Jaros S."/>
            <person name="Januszkiewicz K."/>
            <person name="Wedrychowicz H."/>
        </authorList>
    </citation>
    <scope>NUCLEOTIDE SEQUENCE [LARGE SCALE GENOMIC DNA]</scope>
    <source>
        <strain evidence="2">NVI 5450</strain>
    </source>
</reference>
<proteinExistence type="predicted"/>
<feature type="chain" id="PRO_5013289903" description="Lipoprotein" evidence="1">
    <location>
        <begin position="26"/>
        <end position="390"/>
    </location>
</feature>
<organism evidence="2 3">
    <name type="scientific">Moritella viscosa</name>
    <dbReference type="NCBI Taxonomy" id="80854"/>
    <lineage>
        <taxon>Bacteria</taxon>
        <taxon>Pseudomonadati</taxon>
        <taxon>Pseudomonadota</taxon>
        <taxon>Gammaproteobacteria</taxon>
        <taxon>Alteromonadales</taxon>
        <taxon>Moritellaceae</taxon>
        <taxon>Moritella</taxon>
    </lineage>
</organism>
<dbReference type="Proteomes" id="UP000183794">
    <property type="component" value="Unassembled WGS sequence"/>
</dbReference>
<dbReference type="PROSITE" id="PS51257">
    <property type="entry name" value="PROKAR_LIPOPROTEIN"/>
    <property type="match status" value="1"/>
</dbReference>
<accession>A0A1L0AEQ6</accession>